<evidence type="ECO:0000256" key="1">
    <source>
        <dbReference type="SAM" id="MobiDB-lite"/>
    </source>
</evidence>
<evidence type="ECO:0000313" key="3">
    <source>
        <dbReference type="Proteomes" id="UP001160334"/>
    </source>
</evidence>
<feature type="region of interest" description="Disordered" evidence="1">
    <location>
        <begin position="25"/>
        <end position="55"/>
    </location>
</feature>
<protein>
    <recommendedName>
        <fullName evidence="4">HNH endonuclease</fullName>
    </recommendedName>
</protein>
<accession>A0ABT6MF17</accession>
<proteinExistence type="predicted"/>
<feature type="compositionally biased region" description="Basic and acidic residues" evidence="1">
    <location>
        <begin position="25"/>
        <end position="34"/>
    </location>
</feature>
<dbReference type="Proteomes" id="UP001160334">
    <property type="component" value="Unassembled WGS sequence"/>
</dbReference>
<comment type="caution">
    <text evidence="2">The sequence shown here is derived from an EMBL/GenBank/DDBJ whole genome shotgun (WGS) entry which is preliminary data.</text>
</comment>
<dbReference type="EMBL" id="JARXVC010000011">
    <property type="protein sequence ID" value="MDH6282916.1"/>
    <property type="molecule type" value="Genomic_DNA"/>
</dbReference>
<name>A0ABT6MF17_9NOCA</name>
<evidence type="ECO:0008006" key="4">
    <source>
        <dbReference type="Google" id="ProtNLM"/>
    </source>
</evidence>
<sequence>MDSLLGRHAKRIHSYCTRRGCPECGDHGRGRDADTQYQAKRTQRQREKRDVAEGVAADRDTTSILDGYEPCHLDSEADQPFIAFGAWYAHQTGDRE</sequence>
<keyword evidence="3" id="KW-1185">Reference proteome</keyword>
<organism evidence="2 3">
    <name type="scientific">Prescottella agglutinans</name>
    <dbReference type="NCBI Taxonomy" id="1644129"/>
    <lineage>
        <taxon>Bacteria</taxon>
        <taxon>Bacillati</taxon>
        <taxon>Actinomycetota</taxon>
        <taxon>Actinomycetes</taxon>
        <taxon>Mycobacteriales</taxon>
        <taxon>Nocardiaceae</taxon>
        <taxon>Prescottella</taxon>
    </lineage>
</organism>
<gene>
    <name evidence="2" type="ORF">M2280_004153</name>
</gene>
<reference evidence="2 3" key="1">
    <citation type="submission" date="2023-04" db="EMBL/GenBank/DDBJ databases">
        <title>Forest soil microbial communities from Buena Vista Peninsula, Colon Province, Panama.</title>
        <authorList>
            <person name="Bouskill N."/>
        </authorList>
    </citation>
    <scope>NUCLEOTIDE SEQUENCE [LARGE SCALE GENOMIC DNA]</scope>
    <source>
        <strain evidence="2 3">CFH S0262</strain>
    </source>
</reference>
<feature type="compositionally biased region" description="Basic and acidic residues" evidence="1">
    <location>
        <begin position="44"/>
        <end position="55"/>
    </location>
</feature>
<evidence type="ECO:0000313" key="2">
    <source>
        <dbReference type="EMBL" id="MDH6282916.1"/>
    </source>
</evidence>